<reference evidence="4 5" key="1">
    <citation type="submission" date="2014-12" db="EMBL/GenBank/DDBJ databases">
        <title>Genome assembly of Enhygromyxa salina DSM 15201.</title>
        <authorList>
            <person name="Sharma G."/>
            <person name="Subramanian S."/>
        </authorList>
    </citation>
    <scope>NUCLEOTIDE SEQUENCE [LARGE SCALE GENOMIC DNA]</scope>
    <source>
        <strain evidence="4 5">DSM 15201</strain>
    </source>
</reference>
<gene>
    <name evidence="4" type="ORF">DB30_05179</name>
</gene>
<dbReference type="AlphaFoldDB" id="A0A0C2D764"/>
<feature type="signal peptide" evidence="2">
    <location>
        <begin position="1"/>
        <end position="17"/>
    </location>
</feature>
<dbReference type="SMART" id="SM00758">
    <property type="entry name" value="PA14"/>
    <property type="match status" value="1"/>
</dbReference>
<dbReference type="InterPro" id="IPR011658">
    <property type="entry name" value="PA14_dom"/>
</dbReference>
<protein>
    <recommendedName>
        <fullName evidence="3">PA14 domain-containing protein</fullName>
    </recommendedName>
</protein>
<evidence type="ECO:0000256" key="2">
    <source>
        <dbReference type="SAM" id="SignalP"/>
    </source>
</evidence>
<dbReference type="Pfam" id="PF07691">
    <property type="entry name" value="PA14"/>
    <property type="match status" value="1"/>
</dbReference>
<evidence type="ECO:0000259" key="3">
    <source>
        <dbReference type="PROSITE" id="PS51820"/>
    </source>
</evidence>
<name>A0A0C2D764_9BACT</name>
<sequence>MMRTYFSLAMVSVLALAGCAKKQVDETQNPDAATDADGSGDSDSATTGSSRARGSTATRSGGRNTKARKVTAKKPPRVVPDEGSGEEEGPNGLFAEGFAVAAVSAVPDFSSLGEPSSSFVVPNLDFDEDDAANGFPGASELTSNYGIRFSGSINITEEAEYELCLHSDDGSQLLLEDTLLVDNDGVHEEAVEACELLYLAPGEYRLEIRYIQADGPLMTMHFAWAMNGGDKVIVPTEVLFKPDATGA</sequence>
<organism evidence="4 5">
    <name type="scientific">Enhygromyxa salina</name>
    <dbReference type="NCBI Taxonomy" id="215803"/>
    <lineage>
        <taxon>Bacteria</taxon>
        <taxon>Pseudomonadati</taxon>
        <taxon>Myxococcota</taxon>
        <taxon>Polyangia</taxon>
        <taxon>Nannocystales</taxon>
        <taxon>Nannocystaceae</taxon>
        <taxon>Enhygromyxa</taxon>
    </lineage>
</organism>
<dbReference type="Gene3D" id="3.90.182.10">
    <property type="entry name" value="Toxin - Anthrax Protective Antigen,domain 1"/>
    <property type="match status" value="1"/>
</dbReference>
<dbReference type="Proteomes" id="UP000031599">
    <property type="component" value="Unassembled WGS sequence"/>
</dbReference>
<feature type="region of interest" description="Disordered" evidence="1">
    <location>
        <begin position="23"/>
        <end position="91"/>
    </location>
</feature>
<dbReference type="InterPro" id="IPR037524">
    <property type="entry name" value="PA14/GLEYA"/>
</dbReference>
<feature type="chain" id="PRO_5002159511" description="PA14 domain-containing protein" evidence="2">
    <location>
        <begin position="18"/>
        <end position="247"/>
    </location>
</feature>
<keyword evidence="2" id="KW-0732">Signal</keyword>
<accession>A0A0C2D764</accession>
<evidence type="ECO:0000313" key="4">
    <source>
        <dbReference type="EMBL" id="KIG15872.1"/>
    </source>
</evidence>
<dbReference type="EMBL" id="JMCC02000046">
    <property type="protein sequence ID" value="KIG15872.1"/>
    <property type="molecule type" value="Genomic_DNA"/>
</dbReference>
<evidence type="ECO:0000256" key="1">
    <source>
        <dbReference type="SAM" id="MobiDB-lite"/>
    </source>
</evidence>
<proteinExistence type="predicted"/>
<evidence type="ECO:0000313" key="5">
    <source>
        <dbReference type="Proteomes" id="UP000031599"/>
    </source>
</evidence>
<feature type="domain" description="PA14" evidence="3">
    <location>
        <begin position="88"/>
        <end position="238"/>
    </location>
</feature>
<dbReference type="PROSITE" id="PS51820">
    <property type="entry name" value="PA14"/>
    <property type="match status" value="1"/>
</dbReference>
<dbReference type="PROSITE" id="PS51257">
    <property type="entry name" value="PROKAR_LIPOPROTEIN"/>
    <property type="match status" value="1"/>
</dbReference>
<feature type="compositionally biased region" description="Basic residues" evidence="1">
    <location>
        <begin position="65"/>
        <end position="76"/>
    </location>
</feature>
<comment type="caution">
    <text evidence="4">The sequence shown here is derived from an EMBL/GenBank/DDBJ whole genome shotgun (WGS) entry which is preliminary data.</text>
</comment>
<feature type="compositionally biased region" description="Low complexity" evidence="1">
    <location>
        <begin position="31"/>
        <end position="63"/>
    </location>
</feature>
<dbReference type="SUPFAM" id="SSF56988">
    <property type="entry name" value="Anthrax protective antigen"/>
    <property type="match status" value="1"/>
</dbReference>